<dbReference type="PANTHER" id="PTHR47331">
    <property type="entry name" value="PHD-TYPE DOMAIN-CONTAINING PROTEIN"/>
    <property type="match status" value="1"/>
</dbReference>
<dbReference type="PANTHER" id="PTHR47331:SF1">
    <property type="entry name" value="GAG-LIKE PROTEIN"/>
    <property type="match status" value="1"/>
</dbReference>
<dbReference type="RefSeq" id="XP_024878250.1">
    <property type="nucleotide sequence ID" value="XM_025022482.1"/>
</dbReference>
<name>A0A6J1QBV5_9HYME</name>
<dbReference type="GeneID" id="112458723"/>
<dbReference type="AlphaFoldDB" id="A0A6J1QBV5"/>
<dbReference type="Proteomes" id="UP000504618">
    <property type="component" value="Unplaced"/>
</dbReference>
<evidence type="ECO:0000313" key="1">
    <source>
        <dbReference type="Proteomes" id="UP000504618"/>
    </source>
</evidence>
<dbReference type="SUPFAM" id="SSF56672">
    <property type="entry name" value="DNA/RNA polymerases"/>
    <property type="match status" value="1"/>
</dbReference>
<evidence type="ECO:0000313" key="2">
    <source>
        <dbReference type="RefSeq" id="XP_024878250.1"/>
    </source>
</evidence>
<dbReference type="GO" id="GO:0071897">
    <property type="term" value="P:DNA biosynthetic process"/>
    <property type="evidence" value="ECO:0007669"/>
    <property type="project" value="UniProtKB-ARBA"/>
</dbReference>
<reference evidence="2" key="1">
    <citation type="submission" date="2025-08" db="UniProtKB">
        <authorList>
            <consortium name="RefSeq"/>
        </authorList>
    </citation>
    <scope>IDENTIFICATION</scope>
    <source>
        <tissue evidence="2">Whole body</tissue>
    </source>
</reference>
<proteinExistence type="predicted"/>
<keyword evidence="1" id="KW-1185">Reference proteome</keyword>
<dbReference type="InterPro" id="IPR043502">
    <property type="entry name" value="DNA/RNA_pol_sf"/>
</dbReference>
<protein>
    <submittedName>
        <fullName evidence="2">Uncharacterized protein LOC112458723</fullName>
    </submittedName>
</protein>
<accession>A0A6J1QBV5</accession>
<gene>
    <name evidence="2" type="primary">LOC112458723</name>
</gene>
<organism evidence="1 2">
    <name type="scientific">Temnothorax curvispinosus</name>
    <dbReference type="NCBI Taxonomy" id="300111"/>
    <lineage>
        <taxon>Eukaryota</taxon>
        <taxon>Metazoa</taxon>
        <taxon>Ecdysozoa</taxon>
        <taxon>Arthropoda</taxon>
        <taxon>Hexapoda</taxon>
        <taxon>Insecta</taxon>
        <taxon>Pterygota</taxon>
        <taxon>Neoptera</taxon>
        <taxon>Endopterygota</taxon>
        <taxon>Hymenoptera</taxon>
        <taxon>Apocrita</taxon>
        <taxon>Aculeata</taxon>
        <taxon>Formicoidea</taxon>
        <taxon>Formicidae</taxon>
        <taxon>Myrmicinae</taxon>
        <taxon>Temnothorax</taxon>
    </lineage>
</organism>
<sequence length="533" mass="60380">MSELLVQQQALLHSISRSLENFKKIGKNNYTAAKIRSRITSLKETWLQCVQVNAQLLQACPEDNRAAFDYFKHHQFDAIEDIYQGTLDYMVECLEEIEPPRTSDSGRVDLSSSAVGCVDAGTCRYAAHIEIHPIGRSHPGLTTMASILNSLTNYSPAPISPHNSWSHLADLTLADPDPMNSDPIDILIGADLYSELILDGVRKGSSGQPIAQNTILGWVLSGPMSTLPSSSRTITVQHCLSSLSLDRELQNFWEIEEVSRLTTLSPEDQQCEEHFLNTHSRCSNGRYVVRLPFKRGPPIDIGDSYHVAERCLKSLHRRLSNNVELKTEYTEFMREYERLGHMRQCPLSAPFSDQCVYIPHHAVIKDHSVTSHLRVVFNASSPSSNATSLNDHLLTGPKLQADLAAVLLRWRQFRYVYSADITKMYRQIQVDPRDIDYQRILWMDDNEIIQAYQLLTVTYGTASAPYLALRTLLQLCEDEGRDFALAVAILLENRFVDDALFGADDIPLLRQMRDQLCALLRRGQFELRKWSSN</sequence>
<dbReference type="OrthoDB" id="7553953at2759"/>